<comment type="caution">
    <text evidence="2">The sequence shown here is derived from an EMBL/GenBank/DDBJ whole genome shotgun (WGS) entry which is preliminary data.</text>
</comment>
<dbReference type="EMBL" id="ALBS01000018">
    <property type="protein sequence ID" value="EJT52758.1"/>
    <property type="molecule type" value="Genomic_DNA"/>
</dbReference>
<accession>J5RI13</accession>
<proteinExistence type="predicted"/>
<dbReference type="RefSeq" id="XP_014184098.1">
    <property type="nucleotide sequence ID" value="XM_014328623.1"/>
</dbReference>
<reference evidence="2 3" key="1">
    <citation type="journal article" date="2012" name="Eukaryot. Cell">
        <title>Draft genome sequence of CBS 2479, the standard type strain of Trichosporon asahii.</title>
        <authorList>
            <person name="Yang R.Y."/>
            <person name="Li H.T."/>
            <person name="Zhu H."/>
            <person name="Zhou G.P."/>
            <person name="Wang M."/>
            <person name="Wang L."/>
        </authorList>
    </citation>
    <scope>NUCLEOTIDE SEQUENCE [LARGE SCALE GENOMIC DNA]</scope>
    <source>
        <strain evidence="3">ATCC 90039 / CBS 2479 / JCM 2466 / KCTC 7840 / NCYC 2677 / UAMH 7654</strain>
    </source>
</reference>
<dbReference type="GeneID" id="25985607"/>
<gene>
    <name evidence="2" type="ORF">A1Q1_02093</name>
</gene>
<name>J5RI13_TRIAS</name>
<evidence type="ECO:0000256" key="1">
    <source>
        <dbReference type="SAM" id="MobiDB-lite"/>
    </source>
</evidence>
<dbReference type="AlphaFoldDB" id="J5RI13"/>
<protein>
    <submittedName>
        <fullName evidence="2">Uncharacterized protein</fullName>
    </submittedName>
</protein>
<sequence length="60" mass="6670">MFKVSRIAPPPEYEPKMVEEDENGMELDGPAGSSVVTPGEGIASSKEYMRDTFELVDLRH</sequence>
<evidence type="ECO:0000313" key="2">
    <source>
        <dbReference type="EMBL" id="EJT52758.1"/>
    </source>
</evidence>
<evidence type="ECO:0000313" key="3">
    <source>
        <dbReference type="Proteomes" id="UP000002748"/>
    </source>
</evidence>
<organism evidence="2 3">
    <name type="scientific">Trichosporon asahii var. asahii (strain ATCC 90039 / CBS 2479 / JCM 2466 / KCTC 7840 / NBRC 103889/ NCYC 2677 / UAMH 7654)</name>
    <name type="common">Yeast</name>
    <dbReference type="NCBI Taxonomy" id="1186058"/>
    <lineage>
        <taxon>Eukaryota</taxon>
        <taxon>Fungi</taxon>
        <taxon>Dikarya</taxon>
        <taxon>Basidiomycota</taxon>
        <taxon>Agaricomycotina</taxon>
        <taxon>Tremellomycetes</taxon>
        <taxon>Trichosporonales</taxon>
        <taxon>Trichosporonaceae</taxon>
        <taxon>Trichosporon</taxon>
    </lineage>
</organism>
<feature type="region of interest" description="Disordered" evidence="1">
    <location>
        <begin position="23"/>
        <end position="43"/>
    </location>
</feature>
<dbReference type="KEGG" id="tasa:A1Q1_02093"/>
<dbReference type="Proteomes" id="UP000002748">
    <property type="component" value="Unassembled WGS sequence"/>
</dbReference>
<dbReference type="HOGENOM" id="CLU_2943467_0_0_1"/>
<dbReference type="VEuPathDB" id="FungiDB:A1Q1_02093"/>